<dbReference type="InterPro" id="IPR036388">
    <property type="entry name" value="WH-like_DNA-bd_sf"/>
</dbReference>
<sequence>MADAEDLDDLHWSIIEELRDGRCTPSYLAEQTGESRQLVSQRLRDLVMAGIVQKVHTGLYELAEDPRDQTDSPA</sequence>
<name>A0A5N5UJY9_9EURY</name>
<dbReference type="EMBL" id="QJOW01000001">
    <property type="protein sequence ID" value="KAB7517962.1"/>
    <property type="molecule type" value="Genomic_DNA"/>
</dbReference>
<dbReference type="AlphaFoldDB" id="A0A5N5UJY9"/>
<comment type="caution">
    <text evidence="1">The sequence shown here is derived from an EMBL/GenBank/DDBJ whole genome shotgun (WGS) entry which is preliminary data.</text>
</comment>
<dbReference type="CDD" id="cd00090">
    <property type="entry name" value="HTH_ARSR"/>
    <property type="match status" value="1"/>
</dbReference>
<dbReference type="InterPro" id="IPR036390">
    <property type="entry name" value="WH_DNA-bd_sf"/>
</dbReference>
<dbReference type="RefSeq" id="WP_152118865.1">
    <property type="nucleotide sequence ID" value="NZ_QJOW01000001.1"/>
</dbReference>
<dbReference type="Gene3D" id="1.10.10.10">
    <property type="entry name" value="Winged helix-like DNA-binding domain superfamily/Winged helix DNA-binding domain"/>
    <property type="match status" value="1"/>
</dbReference>
<proteinExistence type="predicted"/>
<evidence type="ECO:0000313" key="2">
    <source>
        <dbReference type="Proteomes" id="UP000326302"/>
    </source>
</evidence>
<accession>A0A5N5UJY9</accession>
<dbReference type="SUPFAM" id="SSF46785">
    <property type="entry name" value="Winged helix' DNA-binding domain"/>
    <property type="match status" value="1"/>
</dbReference>
<evidence type="ECO:0000313" key="1">
    <source>
        <dbReference type="EMBL" id="KAB7517962.1"/>
    </source>
</evidence>
<protein>
    <submittedName>
        <fullName evidence="1">Winged helix-turn-helix transcriptional regulator</fullName>
    </submittedName>
</protein>
<dbReference type="InterPro" id="IPR011991">
    <property type="entry name" value="ArsR-like_HTH"/>
</dbReference>
<gene>
    <name evidence="1" type="ORF">DMP03_00935</name>
</gene>
<reference evidence="1 2" key="1">
    <citation type="submission" date="2019-10" db="EMBL/GenBank/DDBJ databases">
        <title>Unraveling microbial dark matter from salterns through culturing: the case of the genus Halosegnis.</title>
        <authorList>
            <person name="Duran-Viseras A."/>
            <person name="Andrei A.-S."/>
            <person name="Vera-Gargallo B."/>
            <person name="Ghai R."/>
            <person name="Sanchez-Porro C."/>
            <person name="Ventosa A."/>
        </authorList>
    </citation>
    <scope>NUCLEOTIDE SEQUENCE [LARGE SCALE GENOMIC DNA]</scope>
    <source>
        <strain evidence="1 2">F17-44</strain>
    </source>
</reference>
<dbReference type="Pfam" id="PF13412">
    <property type="entry name" value="HTH_24"/>
    <property type="match status" value="1"/>
</dbReference>
<dbReference type="OrthoDB" id="275628at2157"/>
<organism evidence="1 2">
    <name type="scientific">Halosegnis rubeus</name>
    <dbReference type="NCBI Taxonomy" id="2212850"/>
    <lineage>
        <taxon>Archaea</taxon>
        <taxon>Methanobacteriati</taxon>
        <taxon>Methanobacteriota</taxon>
        <taxon>Stenosarchaea group</taxon>
        <taxon>Halobacteria</taxon>
        <taxon>Halobacteriales</taxon>
        <taxon>Natronomonadaceae</taxon>
        <taxon>Halosegnis</taxon>
    </lineage>
</organism>
<dbReference type="Proteomes" id="UP000326302">
    <property type="component" value="Unassembled WGS sequence"/>
</dbReference>